<dbReference type="Gene3D" id="2.40.320.10">
    <property type="entry name" value="Hypothetical Protein Pfu-838710-001"/>
    <property type="match status" value="1"/>
</dbReference>
<dbReference type="Proteomes" id="UP000799444">
    <property type="component" value="Unassembled WGS sequence"/>
</dbReference>
<gene>
    <name evidence="8" type="primary">MED18</name>
    <name evidence="10" type="ORF">EJ04DRAFT_542036</name>
</gene>
<evidence type="ECO:0000256" key="6">
    <source>
        <dbReference type="ARBA" id="ARBA00023242"/>
    </source>
</evidence>
<evidence type="ECO:0000256" key="1">
    <source>
        <dbReference type="ARBA" id="ARBA00004123"/>
    </source>
</evidence>
<dbReference type="GO" id="GO:0070847">
    <property type="term" value="C:core mediator complex"/>
    <property type="evidence" value="ECO:0007669"/>
    <property type="project" value="TreeGrafter"/>
</dbReference>
<organism evidence="10 11">
    <name type="scientific">Polyplosphaeria fusca</name>
    <dbReference type="NCBI Taxonomy" id="682080"/>
    <lineage>
        <taxon>Eukaryota</taxon>
        <taxon>Fungi</taxon>
        <taxon>Dikarya</taxon>
        <taxon>Ascomycota</taxon>
        <taxon>Pezizomycotina</taxon>
        <taxon>Dothideomycetes</taxon>
        <taxon>Pleosporomycetidae</taxon>
        <taxon>Pleosporales</taxon>
        <taxon>Tetraplosphaeriaceae</taxon>
        <taxon>Polyplosphaeria</taxon>
    </lineage>
</organism>
<evidence type="ECO:0000256" key="2">
    <source>
        <dbReference type="ARBA" id="ARBA00009814"/>
    </source>
</evidence>
<proteinExistence type="inferred from homology"/>
<reference evidence="10" key="1">
    <citation type="journal article" date="2020" name="Stud. Mycol.">
        <title>101 Dothideomycetes genomes: a test case for predicting lifestyles and emergence of pathogens.</title>
        <authorList>
            <person name="Haridas S."/>
            <person name="Albert R."/>
            <person name="Binder M."/>
            <person name="Bloem J."/>
            <person name="Labutti K."/>
            <person name="Salamov A."/>
            <person name="Andreopoulos B."/>
            <person name="Baker S."/>
            <person name="Barry K."/>
            <person name="Bills G."/>
            <person name="Bluhm B."/>
            <person name="Cannon C."/>
            <person name="Castanera R."/>
            <person name="Culley D."/>
            <person name="Daum C."/>
            <person name="Ezra D."/>
            <person name="Gonzalez J."/>
            <person name="Henrissat B."/>
            <person name="Kuo A."/>
            <person name="Liang C."/>
            <person name="Lipzen A."/>
            <person name="Lutzoni F."/>
            <person name="Magnuson J."/>
            <person name="Mondo S."/>
            <person name="Nolan M."/>
            <person name="Ohm R."/>
            <person name="Pangilinan J."/>
            <person name="Park H.-J."/>
            <person name="Ramirez L."/>
            <person name="Alfaro M."/>
            <person name="Sun H."/>
            <person name="Tritt A."/>
            <person name="Yoshinaga Y."/>
            <person name="Zwiers L.-H."/>
            <person name="Turgeon B."/>
            <person name="Goodwin S."/>
            <person name="Spatafora J."/>
            <person name="Crous P."/>
            <person name="Grigoriev I."/>
        </authorList>
    </citation>
    <scope>NUCLEOTIDE SEQUENCE</scope>
    <source>
        <strain evidence="10">CBS 125425</strain>
    </source>
</reference>
<dbReference type="AlphaFoldDB" id="A0A9P4V2G3"/>
<keyword evidence="4 8" id="KW-0805">Transcription regulation</keyword>
<accession>A0A9P4V2G3</accession>
<dbReference type="GO" id="GO:0006357">
    <property type="term" value="P:regulation of transcription by RNA polymerase II"/>
    <property type="evidence" value="ECO:0007669"/>
    <property type="project" value="InterPro"/>
</dbReference>
<dbReference type="OrthoDB" id="5348092at2759"/>
<protein>
    <recommendedName>
        <fullName evidence="3 8">Mediator of RNA polymerase II transcription subunit 18</fullName>
    </recommendedName>
    <alternativeName>
        <fullName evidence="7 8">Mediator complex subunit 18</fullName>
    </alternativeName>
</protein>
<evidence type="ECO:0000256" key="9">
    <source>
        <dbReference type="SAM" id="MobiDB-lite"/>
    </source>
</evidence>
<dbReference type="EMBL" id="ML996117">
    <property type="protein sequence ID" value="KAF2737367.1"/>
    <property type="molecule type" value="Genomic_DNA"/>
</dbReference>
<evidence type="ECO:0000256" key="5">
    <source>
        <dbReference type="ARBA" id="ARBA00023163"/>
    </source>
</evidence>
<comment type="similarity">
    <text evidence="2 8">Belongs to the Mediator complex subunit 18 family.</text>
</comment>
<dbReference type="GO" id="GO:0003712">
    <property type="term" value="F:transcription coregulator activity"/>
    <property type="evidence" value="ECO:0007669"/>
    <property type="project" value="InterPro"/>
</dbReference>
<keyword evidence="8" id="KW-0010">Activator</keyword>
<dbReference type="PANTHER" id="PTHR13321">
    <property type="entry name" value="MEDIATOR OF RNA POLYMERASE II TRANSCRIPTION, SUBUNIT 18"/>
    <property type="match status" value="1"/>
</dbReference>
<keyword evidence="5 8" id="KW-0804">Transcription</keyword>
<dbReference type="GO" id="GO:0016592">
    <property type="term" value="C:mediator complex"/>
    <property type="evidence" value="ECO:0007669"/>
    <property type="project" value="InterPro"/>
</dbReference>
<evidence type="ECO:0000256" key="7">
    <source>
        <dbReference type="ARBA" id="ARBA00032012"/>
    </source>
</evidence>
<comment type="caution">
    <text evidence="10">The sequence shown here is derived from an EMBL/GenBank/DDBJ whole genome shotgun (WGS) entry which is preliminary data.</text>
</comment>
<feature type="region of interest" description="Disordered" evidence="9">
    <location>
        <begin position="43"/>
        <end position="63"/>
    </location>
</feature>
<keyword evidence="11" id="KW-1185">Reference proteome</keyword>
<evidence type="ECO:0000256" key="3">
    <source>
        <dbReference type="ARBA" id="ARBA00019612"/>
    </source>
</evidence>
<dbReference type="GO" id="GO:0006369">
    <property type="term" value="P:termination of RNA polymerase II transcription"/>
    <property type="evidence" value="ECO:0007669"/>
    <property type="project" value="TreeGrafter"/>
</dbReference>
<sequence>MHELLLYGQVPQSRHDQVLKVLAGVAAMQPRRVLQRHLVYRPLRDPDEPGNQLKRGGKQEVSVKQAKHAAPKDLYYSQLVAELAEEHFVNLPADSLIATSHREDPKWTFEFRDVPDTGDRGVLVRLAISNDMSTENVHDFMVNSGYRFVSEYYQEGHRFVHENVVILLHRVLCEPHVPSPEPSPKVTMPTFNALQPREPSGAYILETKIRVQDLNNPNVLDAGVDELKRFKTQMKGCVELSCPDRLQLDTRVKYKAPVATHPTGRPGQPVVR</sequence>
<dbReference type="InterPro" id="IPR019095">
    <property type="entry name" value="Mediator_Med18"/>
</dbReference>
<evidence type="ECO:0000313" key="11">
    <source>
        <dbReference type="Proteomes" id="UP000799444"/>
    </source>
</evidence>
<dbReference type="PANTHER" id="PTHR13321:SF2">
    <property type="entry name" value="MEDIATOR OF RNA POLYMERASE II TRANSCRIPTION SUBUNIT 18"/>
    <property type="match status" value="1"/>
</dbReference>
<keyword evidence="6 8" id="KW-0539">Nucleus</keyword>
<name>A0A9P4V2G3_9PLEO</name>
<evidence type="ECO:0000313" key="10">
    <source>
        <dbReference type="EMBL" id="KAF2737367.1"/>
    </source>
</evidence>
<comment type="subcellular location">
    <subcellularLocation>
        <location evidence="1 8">Nucleus</location>
    </subcellularLocation>
</comment>
<comment type="function">
    <text evidence="8">Component of the Mediator complex, a coactivator involved in the regulated transcription of nearly all RNA polymerase II-dependent genes. Mediator functions as a bridge to convey information from gene-specific regulatory proteins to the basal RNA polymerase II transcription machinery. Mediator is recruited to promoters by direct interactions with regulatory proteins and serves as a scaffold for the assembly of a functional preinitiation complex with RNA polymerase II and the general transcription factors.</text>
</comment>
<dbReference type="Pfam" id="PF09637">
    <property type="entry name" value="Med18"/>
    <property type="match status" value="1"/>
</dbReference>
<evidence type="ECO:0000256" key="4">
    <source>
        <dbReference type="ARBA" id="ARBA00023015"/>
    </source>
</evidence>
<comment type="subunit">
    <text evidence="8">Component of the Mediator complex.</text>
</comment>
<evidence type="ECO:0000256" key="8">
    <source>
        <dbReference type="RuleBase" id="RU364150"/>
    </source>
</evidence>